<organism evidence="1 2">
    <name type="scientific">Petrotoga sibirica</name>
    <dbReference type="NCBI Taxonomy" id="156202"/>
    <lineage>
        <taxon>Bacteria</taxon>
        <taxon>Thermotogati</taxon>
        <taxon>Thermotogota</taxon>
        <taxon>Thermotogae</taxon>
        <taxon>Petrotogales</taxon>
        <taxon>Petrotogaceae</taxon>
        <taxon>Petrotoga</taxon>
    </lineage>
</organism>
<dbReference type="RefSeq" id="WP_103875987.1">
    <property type="nucleotide sequence ID" value="NZ_SODZ01000007.1"/>
</dbReference>
<keyword evidence="2" id="KW-1185">Reference proteome</keyword>
<sequence length="370" mass="42348">MAQIISNFTQLQIFKNLWFNSYSTIPKLSEELSIDRSNISRNLRRLLKHHLIKTGTEKEKTEKVGRKASIIQINEDKGYFIGVTITENSSTAFLTNFRLKIIQENVVEENITVDNLANILIKTIRPFQSYFEKVICMAIAFPGEVDIEGKTPFFSKPLGLNESKKLNRIFQGKFQFPVYLENDANAGAMYHFFLNRNDHPSNLVYSLLAIHFNSDKIMGYLGNGIIINKQLYEGSNLFAGVSGEMFKILSASNKIYDLDSLKKQLKKITSIENELNNFINESSNVISNIINLYDPSVYILGGYIEIFPEKIQKKLIEEVKEKIVNFQARKHEIYVDKSLMRSAALGSCFSLINKFFNNLDVANKYLSKVV</sequence>
<protein>
    <submittedName>
        <fullName evidence="1">Putative NBD/HSP70 family sugar kinase</fullName>
    </submittedName>
</protein>
<evidence type="ECO:0000313" key="1">
    <source>
        <dbReference type="EMBL" id="TDX15473.1"/>
    </source>
</evidence>
<dbReference type="SUPFAM" id="SSF46785">
    <property type="entry name" value="Winged helix' DNA-binding domain"/>
    <property type="match status" value="1"/>
</dbReference>
<comment type="caution">
    <text evidence="1">The sequence shown here is derived from an EMBL/GenBank/DDBJ whole genome shotgun (WGS) entry which is preliminary data.</text>
</comment>
<dbReference type="Gene3D" id="3.30.420.40">
    <property type="match status" value="3"/>
</dbReference>
<name>A0A4V3GQK3_9BACT</name>
<dbReference type="PANTHER" id="PTHR18964:SF110">
    <property type="entry name" value="TRANSCRIPTIONAL REGULATOR, XYLR-RELATED"/>
    <property type="match status" value="1"/>
</dbReference>
<dbReference type="InterPro" id="IPR036388">
    <property type="entry name" value="WH-like_DNA-bd_sf"/>
</dbReference>
<dbReference type="SUPFAM" id="SSF53067">
    <property type="entry name" value="Actin-like ATPase domain"/>
    <property type="match status" value="1"/>
</dbReference>
<dbReference type="InterPro" id="IPR036390">
    <property type="entry name" value="WH_DNA-bd_sf"/>
</dbReference>
<dbReference type="AlphaFoldDB" id="A0A4V3GQK3"/>
<dbReference type="InterPro" id="IPR000600">
    <property type="entry name" value="ROK"/>
</dbReference>
<proteinExistence type="predicted"/>
<keyword evidence="1" id="KW-0808">Transferase</keyword>
<dbReference type="Gene3D" id="1.10.10.10">
    <property type="entry name" value="Winged helix-like DNA-binding domain superfamily/Winged helix DNA-binding domain"/>
    <property type="match status" value="1"/>
</dbReference>
<dbReference type="PANTHER" id="PTHR18964">
    <property type="entry name" value="ROK (REPRESSOR, ORF, KINASE) FAMILY"/>
    <property type="match status" value="1"/>
</dbReference>
<keyword evidence="1" id="KW-0418">Kinase</keyword>
<gene>
    <name evidence="1" type="ORF">C8D74_10771</name>
</gene>
<evidence type="ECO:0000313" key="2">
    <source>
        <dbReference type="Proteomes" id="UP000294817"/>
    </source>
</evidence>
<dbReference type="Pfam" id="PF00480">
    <property type="entry name" value="ROK"/>
    <property type="match status" value="1"/>
</dbReference>
<dbReference type="InterPro" id="IPR043129">
    <property type="entry name" value="ATPase_NBD"/>
</dbReference>
<dbReference type="Proteomes" id="UP000294817">
    <property type="component" value="Unassembled WGS sequence"/>
</dbReference>
<reference evidence="1 2" key="1">
    <citation type="submission" date="2019-03" db="EMBL/GenBank/DDBJ databases">
        <title>Genomic Encyclopedia of Type Strains, Phase IV (KMG-IV): sequencing the most valuable type-strain genomes for metagenomic binning, comparative biology and taxonomic classification.</title>
        <authorList>
            <person name="Goeker M."/>
        </authorList>
    </citation>
    <scope>NUCLEOTIDE SEQUENCE [LARGE SCALE GENOMIC DNA]</scope>
    <source>
        <strain evidence="1 2">DSM 13575</strain>
    </source>
</reference>
<dbReference type="GO" id="GO:0016301">
    <property type="term" value="F:kinase activity"/>
    <property type="evidence" value="ECO:0007669"/>
    <property type="project" value="UniProtKB-KW"/>
</dbReference>
<accession>A0A4V3GQK3</accession>
<dbReference type="EMBL" id="SODZ01000007">
    <property type="protein sequence ID" value="TDX15473.1"/>
    <property type="molecule type" value="Genomic_DNA"/>
</dbReference>